<dbReference type="Pfam" id="PF00013">
    <property type="entry name" value="KH_1"/>
    <property type="match status" value="1"/>
</dbReference>
<dbReference type="GO" id="GO:0003723">
    <property type="term" value="F:RNA binding"/>
    <property type="evidence" value="ECO:0007669"/>
    <property type="project" value="UniProtKB-UniRule"/>
</dbReference>
<dbReference type="OMA" id="CLAHFQT"/>
<dbReference type="GO" id="GO:0006307">
    <property type="term" value="P:DNA alkylation repair"/>
    <property type="evidence" value="ECO:0007669"/>
    <property type="project" value="InterPro"/>
</dbReference>
<name>A0A401T373_CHIPU</name>
<dbReference type="Proteomes" id="UP000287033">
    <property type="component" value="Unassembled WGS sequence"/>
</dbReference>
<dbReference type="InterPro" id="IPR036612">
    <property type="entry name" value="KH_dom_type_1_sf"/>
</dbReference>
<sequence length="386" mass="44200">MNSASCKNKERSANFYLYIFSLHSECSRLDEMEVLRPTLINIDGRIYRKNHVKEQVYQNEEEDDFTYSGVIDCMDEPCDSVLIEQTDRGYRCSMAVPSALYKYIIGKKGDTKRRLENETRTSITIPKPGIEGEIVITGQQRAGVASAQTRIEVMLESFRRKQPFTHFLSFAINQPNIQEQFLKFRERVLDECSQDRGIDSSIFQNPAKLHLTIGTLILLNEHEVTKAAELLQKCKEDFINNLTGGKPLLVRMEGIEYMNDDPSMVDVLYGKIQMKNGTDVLQLIADGLMERFVSSGLMEKEWDRVKLHATLMNTLFRRDPTVEGRTSGALGKQNMRERESFDARNMLKKFENYHFGEVELNAVHVSQRFSTESSGFYASSGAIDFS</sequence>
<organism evidence="3 4">
    <name type="scientific">Chiloscyllium punctatum</name>
    <name type="common">Brownbanded bambooshark</name>
    <name type="synonym">Hemiscyllium punctatum</name>
    <dbReference type="NCBI Taxonomy" id="137246"/>
    <lineage>
        <taxon>Eukaryota</taxon>
        <taxon>Metazoa</taxon>
        <taxon>Chordata</taxon>
        <taxon>Craniata</taxon>
        <taxon>Vertebrata</taxon>
        <taxon>Chondrichthyes</taxon>
        <taxon>Elasmobranchii</taxon>
        <taxon>Galeomorphii</taxon>
        <taxon>Galeoidea</taxon>
        <taxon>Orectolobiformes</taxon>
        <taxon>Hemiscylliidae</taxon>
        <taxon>Chiloscyllium</taxon>
    </lineage>
</organism>
<dbReference type="Gene3D" id="3.90.1140.10">
    <property type="entry name" value="Cyclic phosphodiesterase"/>
    <property type="match status" value="1"/>
</dbReference>
<feature type="domain" description="K Homology" evidence="2">
    <location>
        <begin position="88"/>
        <end position="156"/>
    </location>
</feature>
<dbReference type="PROSITE" id="PS50084">
    <property type="entry name" value="KH_TYPE_1"/>
    <property type="match status" value="1"/>
</dbReference>
<dbReference type="STRING" id="137246.A0A401T373"/>
<keyword evidence="4" id="KW-1185">Reference proteome</keyword>
<gene>
    <name evidence="3" type="ORF">chiPu_0015564</name>
</gene>
<proteinExistence type="predicted"/>
<dbReference type="EMBL" id="BEZZ01000934">
    <property type="protein sequence ID" value="GCC37064.1"/>
    <property type="molecule type" value="Genomic_DNA"/>
</dbReference>
<dbReference type="InterPro" id="IPR004087">
    <property type="entry name" value="KH_dom"/>
</dbReference>
<dbReference type="InterPro" id="IPR019510">
    <property type="entry name" value="AKAP7-like_phosphoesterase"/>
</dbReference>
<reference evidence="3 4" key="1">
    <citation type="journal article" date="2018" name="Nat. Ecol. Evol.">
        <title>Shark genomes provide insights into elasmobranch evolution and the origin of vertebrates.</title>
        <authorList>
            <person name="Hara Y"/>
            <person name="Yamaguchi K"/>
            <person name="Onimaru K"/>
            <person name="Kadota M"/>
            <person name="Koyanagi M"/>
            <person name="Keeley SD"/>
            <person name="Tatsumi K"/>
            <person name="Tanaka K"/>
            <person name="Motone F"/>
            <person name="Kageyama Y"/>
            <person name="Nozu R"/>
            <person name="Adachi N"/>
            <person name="Nishimura O"/>
            <person name="Nakagawa R"/>
            <person name="Tanegashima C"/>
            <person name="Kiyatake I"/>
            <person name="Matsumoto R"/>
            <person name="Murakumo K"/>
            <person name="Nishida K"/>
            <person name="Terakita A"/>
            <person name="Kuratani S"/>
            <person name="Sato K"/>
            <person name="Hyodo S Kuraku.S."/>
        </authorList>
    </citation>
    <scope>NUCLEOTIDE SEQUENCE [LARGE SCALE GENOMIC DNA]</scope>
</reference>
<keyword evidence="1" id="KW-0694">RNA-binding</keyword>
<dbReference type="AlphaFoldDB" id="A0A401T373"/>
<protein>
    <recommendedName>
        <fullName evidence="2">K Homology domain-containing protein</fullName>
    </recommendedName>
</protein>
<dbReference type="SMART" id="SM00322">
    <property type="entry name" value="KH"/>
    <property type="match status" value="1"/>
</dbReference>
<dbReference type="Pfam" id="PF10469">
    <property type="entry name" value="AKAP7_NLS"/>
    <property type="match status" value="1"/>
</dbReference>
<evidence type="ECO:0000313" key="3">
    <source>
        <dbReference type="EMBL" id="GCC37064.1"/>
    </source>
</evidence>
<dbReference type="CDD" id="cd22419">
    <property type="entry name" value="KH-I_ASCC1"/>
    <property type="match status" value="1"/>
</dbReference>
<dbReference type="PIRSF" id="PIRSF027019">
    <property type="entry name" value="Euk_LigT"/>
    <property type="match status" value="1"/>
</dbReference>
<dbReference type="PANTHER" id="PTHR13360">
    <property type="entry name" value="ACTIVATING SIGNAL COINTEGRATOR 1 COMPLEX SUBUNIT 1"/>
    <property type="match status" value="1"/>
</dbReference>
<dbReference type="GO" id="GO:0006355">
    <property type="term" value="P:regulation of DNA-templated transcription"/>
    <property type="evidence" value="ECO:0007669"/>
    <property type="project" value="TreeGrafter"/>
</dbReference>
<dbReference type="InterPro" id="IPR009210">
    <property type="entry name" value="ASCC1"/>
</dbReference>
<dbReference type="InterPro" id="IPR047538">
    <property type="entry name" value="KH-I_ASCC1"/>
</dbReference>
<dbReference type="Gene3D" id="3.30.1370.10">
    <property type="entry name" value="K Homology domain, type 1"/>
    <property type="match status" value="1"/>
</dbReference>
<dbReference type="OrthoDB" id="277832at2759"/>
<accession>A0A401T373</accession>
<evidence type="ECO:0000313" key="4">
    <source>
        <dbReference type="Proteomes" id="UP000287033"/>
    </source>
</evidence>
<comment type="caution">
    <text evidence="3">The sequence shown here is derived from an EMBL/GenBank/DDBJ whole genome shotgun (WGS) entry which is preliminary data.</text>
</comment>
<dbReference type="InterPro" id="IPR004088">
    <property type="entry name" value="KH_dom_type_1"/>
</dbReference>
<evidence type="ECO:0000256" key="1">
    <source>
        <dbReference type="PROSITE-ProRule" id="PRU00117"/>
    </source>
</evidence>
<evidence type="ECO:0000259" key="2">
    <source>
        <dbReference type="SMART" id="SM00322"/>
    </source>
</evidence>
<dbReference type="PANTHER" id="PTHR13360:SF1">
    <property type="entry name" value="ACTIVATING SIGNAL COINTEGRATOR 1 COMPLEX SUBUNIT 1"/>
    <property type="match status" value="1"/>
</dbReference>
<dbReference type="SUPFAM" id="SSF54791">
    <property type="entry name" value="Eukaryotic type KH-domain (KH-domain type I)"/>
    <property type="match status" value="1"/>
</dbReference>
<dbReference type="GO" id="GO:0005634">
    <property type="term" value="C:nucleus"/>
    <property type="evidence" value="ECO:0007669"/>
    <property type="project" value="TreeGrafter"/>
</dbReference>